<evidence type="ECO:0000256" key="7">
    <source>
        <dbReference type="SAM" id="Phobius"/>
    </source>
</evidence>
<evidence type="ECO:0000256" key="2">
    <source>
        <dbReference type="ARBA" id="ARBA00022448"/>
    </source>
</evidence>
<accession>A0ABS9TJV9</accession>
<comment type="caution">
    <text evidence="9">The sequence shown here is derived from an EMBL/GenBank/DDBJ whole genome shotgun (WGS) entry which is preliminary data.</text>
</comment>
<feature type="transmembrane region" description="Helical" evidence="7">
    <location>
        <begin position="259"/>
        <end position="281"/>
    </location>
</feature>
<evidence type="ECO:0000256" key="6">
    <source>
        <dbReference type="ARBA" id="ARBA00023136"/>
    </source>
</evidence>
<feature type="transmembrane region" description="Helical" evidence="7">
    <location>
        <begin position="311"/>
        <end position="330"/>
    </location>
</feature>
<protein>
    <submittedName>
        <fullName evidence="9">MFS transporter</fullName>
    </submittedName>
</protein>
<feature type="transmembrane region" description="Helical" evidence="7">
    <location>
        <begin position="45"/>
        <end position="65"/>
    </location>
</feature>
<feature type="domain" description="Major facilitator superfamily (MFS) profile" evidence="8">
    <location>
        <begin position="11"/>
        <end position="401"/>
    </location>
</feature>
<feature type="transmembrane region" description="Helical" evidence="7">
    <location>
        <begin position="159"/>
        <end position="186"/>
    </location>
</feature>
<dbReference type="InterPro" id="IPR010290">
    <property type="entry name" value="TM_effector"/>
</dbReference>
<evidence type="ECO:0000256" key="4">
    <source>
        <dbReference type="ARBA" id="ARBA00022692"/>
    </source>
</evidence>
<keyword evidence="6 7" id="KW-0472">Membrane</keyword>
<dbReference type="Proteomes" id="UP001299970">
    <property type="component" value="Unassembled WGS sequence"/>
</dbReference>
<keyword evidence="2" id="KW-0813">Transport</keyword>
<name>A0ABS9TJV9_9PSEU</name>
<evidence type="ECO:0000313" key="10">
    <source>
        <dbReference type="Proteomes" id="UP001299970"/>
    </source>
</evidence>
<proteinExistence type="predicted"/>
<dbReference type="CDD" id="cd06173">
    <property type="entry name" value="MFS_MefA_like"/>
    <property type="match status" value="1"/>
</dbReference>
<keyword evidence="5 7" id="KW-1133">Transmembrane helix</keyword>
<dbReference type="InterPro" id="IPR020846">
    <property type="entry name" value="MFS_dom"/>
</dbReference>
<dbReference type="Pfam" id="PF05977">
    <property type="entry name" value="MFS_3"/>
    <property type="match status" value="1"/>
</dbReference>
<dbReference type="InterPro" id="IPR036259">
    <property type="entry name" value="MFS_trans_sf"/>
</dbReference>
<dbReference type="SUPFAM" id="SSF103473">
    <property type="entry name" value="MFS general substrate transporter"/>
    <property type="match status" value="1"/>
</dbReference>
<dbReference type="PANTHER" id="PTHR23513">
    <property type="entry name" value="INTEGRAL MEMBRANE EFFLUX PROTEIN-RELATED"/>
    <property type="match status" value="1"/>
</dbReference>
<keyword evidence="3" id="KW-1003">Cell membrane</keyword>
<feature type="transmembrane region" description="Helical" evidence="7">
    <location>
        <begin position="77"/>
        <end position="110"/>
    </location>
</feature>
<dbReference type="Gene3D" id="1.20.1250.20">
    <property type="entry name" value="MFS general substrate transporter like domains"/>
    <property type="match status" value="1"/>
</dbReference>
<feature type="transmembrane region" description="Helical" evidence="7">
    <location>
        <begin position="225"/>
        <end position="247"/>
    </location>
</feature>
<feature type="transmembrane region" description="Helical" evidence="7">
    <location>
        <begin position="350"/>
        <end position="373"/>
    </location>
</feature>
<dbReference type="RefSeq" id="WP_241039480.1">
    <property type="nucleotide sequence ID" value="NZ_BAAAJF010000011.1"/>
</dbReference>
<feature type="transmembrane region" description="Helical" evidence="7">
    <location>
        <begin position="288"/>
        <end position="305"/>
    </location>
</feature>
<gene>
    <name evidence="9" type="ORF">MMF94_24340</name>
</gene>
<evidence type="ECO:0000256" key="3">
    <source>
        <dbReference type="ARBA" id="ARBA00022475"/>
    </source>
</evidence>
<evidence type="ECO:0000256" key="5">
    <source>
        <dbReference type="ARBA" id="ARBA00022989"/>
    </source>
</evidence>
<reference evidence="9 10" key="1">
    <citation type="submission" date="2022-03" db="EMBL/GenBank/DDBJ databases">
        <title>Pseudonocardia alaer sp. nov., a novel actinomycete isolated from reed forest soil.</title>
        <authorList>
            <person name="Wang L."/>
        </authorList>
    </citation>
    <scope>NUCLEOTIDE SEQUENCE [LARGE SCALE GENOMIC DNA]</scope>
    <source>
        <strain evidence="9 10">Y-16303</strain>
    </source>
</reference>
<evidence type="ECO:0000256" key="1">
    <source>
        <dbReference type="ARBA" id="ARBA00004651"/>
    </source>
</evidence>
<keyword evidence="10" id="KW-1185">Reference proteome</keyword>
<evidence type="ECO:0000259" key="8">
    <source>
        <dbReference type="PROSITE" id="PS50850"/>
    </source>
</evidence>
<sequence>MGARGAPLGGGFARLWTANAVSNIGDGVALAAGPLLLASLTDDPALVAGAIFVQQLPWLLFALPAGVVVDRLDRRRLVVLVNIVRAVVIGALTAAVGTGVVTVALVYAALFVIGSMETLADSASTALLPAVVAPEQLPRANARLMAAQLVGNQLLAPPLGAALLVVAAALPFGLNAATFLVAALLIATLRGRIAARETPATPARPMLRDIATGLRALFGHPVLRLLALCLCLMNVTLTGAFSILVLYARERLGLDEIGFGLLLAASAVGGLAGSLVAARLLERFGASLLLRVGLVIETSTHLSLALARAPWVAVTTMAVFGAHASLWNVITLSWRQRVVPDALRGRVNSVYFLFAVGGSALGALAGGLAARGLGVTAPFWIAFAGMAALTVAAWRLFSAARLDERHQGPLVVT</sequence>
<dbReference type="PANTHER" id="PTHR23513:SF6">
    <property type="entry name" value="MAJOR FACILITATOR SUPERFAMILY ASSOCIATED DOMAIN-CONTAINING PROTEIN"/>
    <property type="match status" value="1"/>
</dbReference>
<dbReference type="EMBL" id="JAKXMK010000022">
    <property type="protein sequence ID" value="MCH6168835.1"/>
    <property type="molecule type" value="Genomic_DNA"/>
</dbReference>
<keyword evidence="4 7" id="KW-0812">Transmembrane</keyword>
<evidence type="ECO:0000313" key="9">
    <source>
        <dbReference type="EMBL" id="MCH6168835.1"/>
    </source>
</evidence>
<feature type="transmembrane region" description="Helical" evidence="7">
    <location>
        <begin position="379"/>
        <end position="397"/>
    </location>
</feature>
<dbReference type="PROSITE" id="PS50850">
    <property type="entry name" value="MFS"/>
    <property type="match status" value="1"/>
</dbReference>
<organism evidence="9 10">
    <name type="scientific">Pseudonocardia alaniniphila</name>
    <dbReference type="NCBI Taxonomy" id="75291"/>
    <lineage>
        <taxon>Bacteria</taxon>
        <taxon>Bacillati</taxon>
        <taxon>Actinomycetota</taxon>
        <taxon>Actinomycetes</taxon>
        <taxon>Pseudonocardiales</taxon>
        <taxon>Pseudonocardiaceae</taxon>
        <taxon>Pseudonocardia</taxon>
    </lineage>
</organism>
<comment type="subcellular location">
    <subcellularLocation>
        <location evidence="1">Cell membrane</location>
        <topology evidence="1">Multi-pass membrane protein</topology>
    </subcellularLocation>
</comment>